<dbReference type="AlphaFoldDB" id="A0A822ZVU3"/>
<organism evidence="1 2">
    <name type="scientific">Nelumbo nucifera</name>
    <name type="common">Sacred lotus</name>
    <dbReference type="NCBI Taxonomy" id="4432"/>
    <lineage>
        <taxon>Eukaryota</taxon>
        <taxon>Viridiplantae</taxon>
        <taxon>Streptophyta</taxon>
        <taxon>Embryophyta</taxon>
        <taxon>Tracheophyta</taxon>
        <taxon>Spermatophyta</taxon>
        <taxon>Magnoliopsida</taxon>
        <taxon>Proteales</taxon>
        <taxon>Nelumbonaceae</taxon>
        <taxon>Nelumbo</taxon>
    </lineage>
</organism>
<dbReference type="Proteomes" id="UP000607653">
    <property type="component" value="Unassembled WGS sequence"/>
</dbReference>
<keyword evidence="2" id="KW-1185">Reference proteome</keyword>
<evidence type="ECO:0000313" key="1">
    <source>
        <dbReference type="EMBL" id="DAD46038.1"/>
    </source>
</evidence>
<evidence type="ECO:0000313" key="2">
    <source>
        <dbReference type="Proteomes" id="UP000607653"/>
    </source>
</evidence>
<gene>
    <name evidence="1" type="ORF">HUJ06_004268</name>
</gene>
<proteinExistence type="predicted"/>
<dbReference type="EMBL" id="DUZY01000007">
    <property type="protein sequence ID" value="DAD46038.1"/>
    <property type="molecule type" value="Genomic_DNA"/>
</dbReference>
<reference evidence="1 2" key="1">
    <citation type="journal article" date="2020" name="Mol. Biol. Evol.">
        <title>Distinct Expression and Methylation Patterns for Genes with Different Fates following a Single Whole-Genome Duplication in Flowering Plants.</title>
        <authorList>
            <person name="Shi T."/>
            <person name="Rahmani R.S."/>
            <person name="Gugger P.F."/>
            <person name="Wang M."/>
            <person name="Li H."/>
            <person name="Zhang Y."/>
            <person name="Li Z."/>
            <person name="Wang Q."/>
            <person name="Van de Peer Y."/>
            <person name="Marchal K."/>
            <person name="Chen J."/>
        </authorList>
    </citation>
    <scope>NUCLEOTIDE SEQUENCE [LARGE SCALE GENOMIC DNA]</scope>
    <source>
        <tissue evidence="1">Leaf</tissue>
    </source>
</reference>
<accession>A0A822ZVU3</accession>
<protein>
    <submittedName>
        <fullName evidence="1">Uncharacterized protein</fullName>
    </submittedName>
</protein>
<comment type="caution">
    <text evidence="1">The sequence shown here is derived from an EMBL/GenBank/DDBJ whole genome shotgun (WGS) entry which is preliminary data.</text>
</comment>
<name>A0A822ZVU3_NELNU</name>
<sequence>MQRVNSELEIMDLPDLDCELYQE</sequence>